<dbReference type="Gene3D" id="3.30.750.210">
    <property type="match status" value="1"/>
</dbReference>
<dbReference type="SFLD" id="SFLDG01082">
    <property type="entry name" value="B12-binding_domain_containing"/>
    <property type="match status" value="1"/>
</dbReference>
<comment type="cofactor">
    <cofactor evidence="1">
        <name>[4Fe-4S] cluster</name>
        <dbReference type="ChEBI" id="CHEBI:49883"/>
    </cofactor>
</comment>
<evidence type="ECO:0000256" key="4">
    <source>
        <dbReference type="ARBA" id="ARBA00023004"/>
    </source>
</evidence>
<evidence type="ECO:0000256" key="2">
    <source>
        <dbReference type="ARBA" id="ARBA00022691"/>
    </source>
</evidence>
<evidence type="ECO:0000313" key="6">
    <source>
        <dbReference type="EMBL" id="ETX06427.1"/>
    </source>
</evidence>
<dbReference type="Proteomes" id="UP000019140">
    <property type="component" value="Unassembled WGS sequence"/>
</dbReference>
<dbReference type="PANTHER" id="PTHR43409">
    <property type="entry name" value="ANAEROBIC MAGNESIUM-PROTOPORPHYRIN IX MONOMETHYL ESTER CYCLASE-RELATED"/>
    <property type="match status" value="1"/>
</dbReference>
<dbReference type="InterPro" id="IPR058240">
    <property type="entry name" value="rSAM_sf"/>
</dbReference>
<comment type="caution">
    <text evidence="6">The sequence shown here is derived from an EMBL/GenBank/DDBJ whole genome shotgun (WGS) entry which is preliminary data.</text>
</comment>
<keyword evidence="4" id="KW-0408">Iron</keyword>
<keyword evidence="3" id="KW-0479">Metal-binding</keyword>
<dbReference type="GO" id="GO:0003824">
    <property type="term" value="F:catalytic activity"/>
    <property type="evidence" value="ECO:0007669"/>
    <property type="project" value="InterPro"/>
</dbReference>
<organism evidence="6 7">
    <name type="scientific">Candidatus Entotheonella gemina</name>
    <dbReference type="NCBI Taxonomy" id="1429439"/>
    <lineage>
        <taxon>Bacteria</taxon>
        <taxon>Pseudomonadati</taxon>
        <taxon>Nitrospinota/Tectimicrobiota group</taxon>
        <taxon>Candidatus Tectimicrobiota</taxon>
        <taxon>Candidatus Entotheonellia</taxon>
        <taxon>Candidatus Entotheonellales</taxon>
        <taxon>Candidatus Entotheonellaceae</taxon>
        <taxon>Candidatus Entotheonella</taxon>
    </lineage>
</organism>
<dbReference type="SFLD" id="SFLDS00029">
    <property type="entry name" value="Radical_SAM"/>
    <property type="match status" value="1"/>
</dbReference>
<dbReference type="GO" id="GO:0005829">
    <property type="term" value="C:cytosol"/>
    <property type="evidence" value="ECO:0007669"/>
    <property type="project" value="TreeGrafter"/>
</dbReference>
<dbReference type="InterPro" id="IPR007197">
    <property type="entry name" value="rSAM"/>
</dbReference>
<keyword evidence="7" id="KW-1185">Reference proteome</keyword>
<dbReference type="AlphaFoldDB" id="W4M9X9"/>
<evidence type="ECO:0000256" key="3">
    <source>
        <dbReference type="ARBA" id="ARBA00022723"/>
    </source>
</evidence>
<name>W4M9X9_9BACT</name>
<protein>
    <recommendedName>
        <fullName evidence="8">Radical SAM protein</fullName>
    </recommendedName>
</protein>
<reference evidence="6 7" key="1">
    <citation type="journal article" date="2014" name="Nature">
        <title>An environmental bacterial taxon with a large and distinct metabolic repertoire.</title>
        <authorList>
            <person name="Wilson M.C."/>
            <person name="Mori T."/>
            <person name="Ruckert C."/>
            <person name="Uria A.R."/>
            <person name="Helf M.J."/>
            <person name="Takada K."/>
            <person name="Gernert C."/>
            <person name="Steffens U.A."/>
            <person name="Heycke N."/>
            <person name="Schmitt S."/>
            <person name="Rinke C."/>
            <person name="Helfrich E.J."/>
            <person name="Brachmann A.O."/>
            <person name="Gurgui C."/>
            <person name="Wakimoto T."/>
            <person name="Kracht M."/>
            <person name="Crusemann M."/>
            <person name="Hentschel U."/>
            <person name="Abe I."/>
            <person name="Matsunaga S."/>
            <person name="Kalinowski J."/>
            <person name="Takeyama H."/>
            <person name="Piel J."/>
        </authorList>
    </citation>
    <scope>NUCLEOTIDE SEQUENCE [LARGE SCALE GENOMIC DNA]</scope>
    <source>
        <strain evidence="7">TSY2</strain>
    </source>
</reference>
<proteinExistence type="predicted"/>
<gene>
    <name evidence="6" type="ORF">ETSY2_17170</name>
</gene>
<dbReference type="EMBL" id="AZHX01000695">
    <property type="protein sequence ID" value="ETX06427.1"/>
    <property type="molecule type" value="Genomic_DNA"/>
</dbReference>
<feature type="non-terminal residue" evidence="6">
    <location>
        <position position="283"/>
    </location>
</feature>
<evidence type="ECO:0000256" key="5">
    <source>
        <dbReference type="ARBA" id="ARBA00023014"/>
    </source>
</evidence>
<dbReference type="InterPro" id="IPR051198">
    <property type="entry name" value="BchE-like"/>
</dbReference>
<dbReference type="GO" id="GO:0051536">
    <property type="term" value="F:iron-sulfur cluster binding"/>
    <property type="evidence" value="ECO:0007669"/>
    <property type="project" value="UniProtKB-KW"/>
</dbReference>
<dbReference type="PANTHER" id="PTHR43409:SF7">
    <property type="entry name" value="BLL1977 PROTEIN"/>
    <property type="match status" value="1"/>
</dbReference>
<sequence length="283" mass="31901">MAHLWYSQVTKVSHLIFVRLRGHDMRVVLISTYELGRQPFGLASPAAWLRQAGATVDCQDLSQGRLYEPDIIDADLVAFYVPMHTATRIAVHVLERVQALNPRAHICFYGLYAAMNANYLKQLGAHTILSGEFETELLQLVRRLQAETTAVAPLPRVSVSLERQQFQVPDRQGLPPLSSYAHLITAPEEQRVVGYTEASRGCKHVCRHCPIVPVYEGRFRIVQHDVVLEDIRQQVDAGAEHITFGDPDFFNGIGHAIPLVKALHQAFPQLTYDVTIKIEHLLR</sequence>
<accession>W4M9X9</accession>
<dbReference type="HOGENOM" id="CLU_985164_0_0_7"/>
<keyword evidence="5" id="KW-0411">Iron-sulfur</keyword>
<evidence type="ECO:0000256" key="1">
    <source>
        <dbReference type="ARBA" id="ARBA00001966"/>
    </source>
</evidence>
<dbReference type="GO" id="GO:0046872">
    <property type="term" value="F:metal ion binding"/>
    <property type="evidence" value="ECO:0007669"/>
    <property type="project" value="UniProtKB-KW"/>
</dbReference>
<evidence type="ECO:0008006" key="8">
    <source>
        <dbReference type="Google" id="ProtNLM"/>
    </source>
</evidence>
<keyword evidence="2" id="KW-0949">S-adenosyl-L-methionine</keyword>
<dbReference type="SUPFAM" id="SSF102114">
    <property type="entry name" value="Radical SAM enzymes"/>
    <property type="match status" value="1"/>
</dbReference>
<evidence type="ECO:0000313" key="7">
    <source>
        <dbReference type="Proteomes" id="UP000019140"/>
    </source>
</evidence>